<dbReference type="Proteomes" id="UP000250369">
    <property type="component" value="Unassembled WGS sequence"/>
</dbReference>
<dbReference type="EMBL" id="QMFB01000001">
    <property type="protein sequence ID" value="RAV22667.1"/>
    <property type="molecule type" value="Genomic_DNA"/>
</dbReference>
<keyword evidence="2" id="KW-1185">Reference proteome</keyword>
<evidence type="ECO:0000313" key="2">
    <source>
        <dbReference type="Proteomes" id="UP000250369"/>
    </source>
</evidence>
<gene>
    <name evidence="1" type="ORF">DQG23_00150</name>
</gene>
<protein>
    <submittedName>
        <fullName evidence="1">Uncharacterized protein</fullName>
    </submittedName>
</protein>
<comment type="caution">
    <text evidence="1">The sequence shown here is derived from an EMBL/GenBank/DDBJ whole genome shotgun (WGS) entry which is preliminary data.</text>
</comment>
<dbReference type="AlphaFoldDB" id="A0A329MYG3"/>
<sequence length="107" mass="12377">MKITVECERCGTKVELTPQTVGQHAYVHRELIEKDMYVFETNMGLEISPNLYMDFVDKLTQSTSDEETKEILEDNIEYNIDTEGKLEELRIDCRGCGDYIVLTEFGN</sequence>
<evidence type="ECO:0000313" key="1">
    <source>
        <dbReference type="EMBL" id="RAV22667.1"/>
    </source>
</evidence>
<reference evidence="1 2" key="1">
    <citation type="journal article" date="2009" name="Int. J. Syst. Evol. Microbiol.">
        <title>Paenibacillus contaminans sp. nov., isolated from a contaminated laboratory plate.</title>
        <authorList>
            <person name="Chou J.H."/>
            <person name="Lee J.H."/>
            <person name="Lin M.C."/>
            <person name="Chang P.S."/>
            <person name="Arun A.B."/>
            <person name="Young C.C."/>
            <person name="Chen W.M."/>
        </authorList>
    </citation>
    <scope>NUCLEOTIDE SEQUENCE [LARGE SCALE GENOMIC DNA]</scope>
    <source>
        <strain evidence="1 2">CKOBP-6</strain>
    </source>
</reference>
<dbReference type="RefSeq" id="WP_113028778.1">
    <property type="nucleotide sequence ID" value="NZ_QMFB01000001.1"/>
</dbReference>
<organism evidence="1 2">
    <name type="scientific">Paenibacillus contaminans</name>
    <dbReference type="NCBI Taxonomy" id="450362"/>
    <lineage>
        <taxon>Bacteria</taxon>
        <taxon>Bacillati</taxon>
        <taxon>Bacillota</taxon>
        <taxon>Bacilli</taxon>
        <taxon>Bacillales</taxon>
        <taxon>Paenibacillaceae</taxon>
        <taxon>Paenibacillus</taxon>
    </lineage>
</organism>
<accession>A0A329MYG3</accession>
<proteinExistence type="predicted"/>
<dbReference type="OrthoDB" id="2674087at2"/>
<name>A0A329MYG3_9BACL</name>